<sequence>MSDHTKVTVQKVISAPVEQVFAVLRDPANHVGLDGSGFVRGVDSGGPIQQVGDVFTMNMYGEHLDGDYQTDNYVTAYDENARLAWKTAVAGTQPPGWEWIWEFESAGPDTTTVRHTYDWSGVTDTALLEQLNFPFVTVPQLEDTLSRLAAAV</sequence>
<evidence type="ECO:0000313" key="1">
    <source>
        <dbReference type="EMBL" id="MBB4136268.1"/>
    </source>
</evidence>
<dbReference type="SUPFAM" id="SSF55961">
    <property type="entry name" value="Bet v1-like"/>
    <property type="match status" value="1"/>
</dbReference>
<gene>
    <name evidence="1" type="ORF">BKA16_002820</name>
</gene>
<evidence type="ECO:0008006" key="3">
    <source>
        <dbReference type="Google" id="ProtNLM"/>
    </source>
</evidence>
<organism evidence="1 2">
    <name type="scientific">Gordonia humi</name>
    <dbReference type="NCBI Taxonomy" id="686429"/>
    <lineage>
        <taxon>Bacteria</taxon>
        <taxon>Bacillati</taxon>
        <taxon>Actinomycetota</taxon>
        <taxon>Actinomycetes</taxon>
        <taxon>Mycobacteriales</taxon>
        <taxon>Gordoniaceae</taxon>
        <taxon>Gordonia</taxon>
    </lineage>
</organism>
<proteinExistence type="predicted"/>
<name>A0A840F172_9ACTN</name>
<reference evidence="1 2" key="1">
    <citation type="submission" date="2020-08" db="EMBL/GenBank/DDBJ databases">
        <title>Sequencing the genomes of 1000 actinobacteria strains.</title>
        <authorList>
            <person name="Klenk H.-P."/>
        </authorList>
    </citation>
    <scope>NUCLEOTIDE SEQUENCE [LARGE SCALE GENOMIC DNA]</scope>
    <source>
        <strain evidence="1 2">DSM 45298</strain>
    </source>
</reference>
<dbReference type="Pfam" id="PF10604">
    <property type="entry name" value="Polyketide_cyc2"/>
    <property type="match status" value="1"/>
</dbReference>
<dbReference type="AlphaFoldDB" id="A0A840F172"/>
<dbReference type="InterPro" id="IPR023393">
    <property type="entry name" value="START-like_dom_sf"/>
</dbReference>
<dbReference type="CDD" id="cd07825">
    <property type="entry name" value="SRPBCC_7"/>
    <property type="match status" value="1"/>
</dbReference>
<dbReference type="InterPro" id="IPR019587">
    <property type="entry name" value="Polyketide_cyclase/dehydratase"/>
</dbReference>
<keyword evidence="2" id="KW-1185">Reference proteome</keyword>
<dbReference type="RefSeq" id="WP_183371219.1">
    <property type="nucleotide sequence ID" value="NZ_BAABHL010000016.1"/>
</dbReference>
<dbReference type="Proteomes" id="UP000551501">
    <property type="component" value="Unassembled WGS sequence"/>
</dbReference>
<protein>
    <recommendedName>
        <fullName evidence="3">Polyketide cyclase</fullName>
    </recommendedName>
</protein>
<evidence type="ECO:0000313" key="2">
    <source>
        <dbReference type="Proteomes" id="UP000551501"/>
    </source>
</evidence>
<dbReference type="EMBL" id="JACIFP010000001">
    <property type="protein sequence ID" value="MBB4136268.1"/>
    <property type="molecule type" value="Genomic_DNA"/>
</dbReference>
<comment type="caution">
    <text evidence="1">The sequence shown here is derived from an EMBL/GenBank/DDBJ whole genome shotgun (WGS) entry which is preliminary data.</text>
</comment>
<accession>A0A840F172</accession>
<dbReference type="Gene3D" id="3.30.530.20">
    <property type="match status" value="1"/>
</dbReference>